<evidence type="ECO:0000256" key="3">
    <source>
        <dbReference type="PROSITE-ProRule" id="PRU00108"/>
    </source>
</evidence>
<feature type="DNA-binding region" description="Homeobox" evidence="3">
    <location>
        <begin position="17"/>
        <end position="76"/>
    </location>
</feature>
<evidence type="ECO:0000256" key="5">
    <source>
        <dbReference type="SAM" id="MobiDB-lite"/>
    </source>
</evidence>
<comment type="subcellular location">
    <subcellularLocation>
        <location evidence="3 4">Nucleus</location>
    </subcellularLocation>
</comment>
<dbReference type="Proteomes" id="UP000242146">
    <property type="component" value="Unassembled WGS sequence"/>
</dbReference>
<keyword evidence="8" id="KW-1185">Reference proteome</keyword>
<evidence type="ECO:0000256" key="4">
    <source>
        <dbReference type="RuleBase" id="RU000682"/>
    </source>
</evidence>
<organism evidence="7 8">
    <name type="scientific">Hesseltinella vesiculosa</name>
    <dbReference type="NCBI Taxonomy" id="101127"/>
    <lineage>
        <taxon>Eukaryota</taxon>
        <taxon>Fungi</taxon>
        <taxon>Fungi incertae sedis</taxon>
        <taxon>Mucoromycota</taxon>
        <taxon>Mucoromycotina</taxon>
        <taxon>Mucoromycetes</taxon>
        <taxon>Mucorales</taxon>
        <taxon>Cunninghamellaceae</taxon>
        <taxon>Hesseltinella</taxon>
    </lineage>
</organism>
<gene>
    <name evidence="7" type="ORF">DM01DRAFT_1389472</name>
</gene>
<dbReference type="PANTHER" id="PTHR24324">
    <property type="entry name" value="HOMEOBOX PROTEIN HHEX"/>
    <property type="match status" value="1"/>
</dbReference>
<evidence type="ECO:0000259" key="6">
    <source>
        <dbReference type="PROSITE" id="PS50071"/>
    </source>
</evidence>
<evidence type="ECO:0000256" key="2">
    <source>
        <dbReference type="ARBA" id="ARBA00023155"/>
    </source>
</evidence>
<dbReference type="EMBL" id="MCGT01000012">
    <property type="protein sequence ID" value="ORX54970.1"/>
    <property type="molecule type" value="Genomic_DNA"/>
</dbReference>
<evidence type="ECO:0000256" key="1">
    <source>
        <dbReference type="ARBA" id="ARBA00023125"/>
    </source>
</evidence>
<dbReference type="STRING" id="101127.A0A1X2GJ43"/>
<dbReference type="AlphaFoldDB" id="A0A1X2GJ43"/>
<dbReference type="OrthoDB" id="6159439at2759"/>
<feature type="region of interest" description="Disordered" evidence="5">
    <location>
        <begin position="72"/>
        <end position="93"/>
    </location>
</feature>
<dbReference type="CDD" id="cd00086">
    <property type="entry name" value="homeodomain"/>
    <property type="match status" value="1"/>
</dbReference>
<accession>A0A1X2GJ43</accession>
<feature type="compositionally biased region" description="Low complexity" evidence="5">
    <location>
        <begin position="77"/>
        <end position="93"/>
    </location>
</feature>
<dbReference type="PANTHER" id="PTHR24324:SF9">
    <property type="entry name" value="HOMEOBOX DOMAIN-CONTAINING PROTEIN"/>
    <property type="match status" value="1"/>
</dbReference>
<protein>
    <recommendedName>
        <fullName evidence="6">Homeobox domain-containing protein</fullName>
    </recommendedName>
</protein>
<keyword evidence="3 4" id="KW-0539">Nucleus</keyword>
<keyword evidence="2 3" id="KW-0371">Homeobox</keyword>
<reference evidence="7 8" key="1">
    <citation type="submission" date="2016-07" db="EMBL/GenBank/DDBJ databases">
        <title>Pervasive Adenine N6-methylation of Active Genes in Fungi.</title>
        <authorList>
            <consortium name="DOE Joint Genome Institute"/>
            <person name="Mondo S.J."/>
            <person name="Dannebaum R.O."/>
            <person name="Kuo R.C."/>
            <person name="Labutti K."/>
            <person name="Haridas S."/>
            <person name="Kuo A."/>
            <person name="Salamov A."/>
            <person name="Ahrendt S.R."/>
            <person name="Lipzen A."/>
            <person name="Sullivan W."/>
            <person name="Andreopoulos W.B."/>
            <person name="Clum A."/>
            <person name="Lindquist E."/>
            <person name="Daum C."/>
            <person name="Ramamoorthy G.K."/>
            <person name="Gryganskyi A."/>
            <person name="Culley D."/>
            <person name="Magnuson J.K."/>
            <person name="James T.Y."/>
            <person name="O'Malley M.A."/>
            <person name="Stajich J.E."/>
            <person name="Spatafora J.W."/>
            <person name="Visel A."/>
            <person name="Grigoriev I.V."/>
        </authorList>
    </citation>
    <scope>NUCLEOTIDE SEQUENCE [LARGE SCALE GENOMIC DNA]</scope>
    <source>
        <strain evidence="7 8">NRRL 3301</strain>
    </source>
</reference>
<evidence type="ECO:0000313" key="7">
    <source>
        <dbReference type="EMBL" id="ORX54970.1"/>
    </source>
</evidence>
<dbReference type="GO" id="GO:0000978">
    <property type="term" value="F:RNA polymerase II cis-regulatory region sequence-specific DNA binding"/>
    <property type="evidence" value="ECO:0007669"/>
    <property type="project" value="TreeGrafter"/>
</dbReference>
<sequence>MDSDDKDTHSTRSWSPEIKSRHRFSDNDVHLLEATYANARNPGQTEIDELADKIETTRRVVSTWFQNRRAKEKKLASKSTSQQTSSSSPSPSLLCPSPLLAARDDLVLDDVLSPSMLGHDLFYNDLLLQQPPEITMPVMVDQPLPFDPALDMTDLFLPPSTPLPLIFSWMDEQCPLEEPLPFCCHRGLLNGTVCLDHNATR</sequence>
<proteinExistence type="predicted"/>
<dbReference type="Pfam" id="PF00046">
    <property type="entry name" value="Homeodomain"/>
    <property type="match status" value="1"/>
</dbReference>
<dbReference type="GO" id="GO:0006357">
    <property type="term" value="P:regulation of transcription by RNA polymerase II"/>
    <property type="evidence" value="ECO:0007669"/>
    <property type="project" value="TreeGrafter"/>
</dbReference>
<dbReference type="Gene3D" id="1.10.10.60">
    <property type="entry name" value="Homeodomain-like"/>
    <property type="match status" value="1"/>
</dbReference>
<comment type="caution">
    <text evidence="7">The sequence shown here is derived from an EMBL/GenBank/DDBJ whole genome shotgun (WGS) entry which is preliminary data.</text>
</comment>
<dbReference type="GO" id="GO:0030154">
    <property type="term" value="P:cell differentiation"/>
    <property type="evidence" value="ECO:0007669"/>
    <property type="project" value="TreeGrafter"/>
</dbReference>
<dbReference type="GO" id="GO:0005634">
    <property type="term" value="C:nucleus"/>
    <property type="evidence" value="ECO:0007669"/>
    <property type="project" value="UniProtKB-SubCell"/>
</dbReference>
<dbReference type="SUPFAM" id="SSF46689">
    <property type="entry name" value="Homeodomain-like"/>
    <property type="match status" value="1"/>
</dbReference>
<dbReference type="PROSITE" id="PS50071">
    <property type="entry name" value="HOMEOBOX_2"/>
    <property type="match status" value="1"/>
</dbReference>
<dbReference type="InterPro" id="IPR001356">
    <property type="entry name" value="HD"/>
</dbReference>
<dbReference type="SMART" id="SM00389">
    <property type="entry name" value="HOX"/>
    <property type="match status" value="1"/>
</dbReference>
<keyword evidence="1 3" id="KW-0238">DNA-binding</keyword>
<dbReference type="InterPro" id="IPR051000">
    <property type="entry name" value="Homeobox_DNA-bind_prot"/>
</dbReference>
<feature type="domain" description="Homeobox" evidence="6">
    <location>
        <begin position="15"/>
        <end position="75"/>
    </location>
</feature>
<dbReference type="InterPro" id="IPR009057">
    <property type="entry name" value="Homeodomain-like_sf"/>
</dbReference>
<evidence type="ECO:0000313" key="8">
    <source>
        <dbReference type="Proteomes" id="UP000242146"/>
    </source>
</evidence>
<name>A0A1X2GJ43_9FUNG</name>